<dbReference type="RefSeq" id="WP_119671047.1">
    <property type="nucleotide sequence ID" value="NZ_QXED01000011.1"/>
</dbReference>
<feature type="transmembrane region" description="Helical" evidence="1">
    <location>
        <begin position="5"/>
        <end position="28"/>
    </location>
</feature>
<organism evidence="2 3">
    <name type="scientific">Fibrisoma montanum</name>
    <dbReference type="NCBI Taxonomy" id="2305895"/>
    <lineage>
        <taxon>Bacteria</taxon>
        <taxon>Pseudomonadati</taxon>
        <taxon>Bacteroidota</taxon>
        <taxon>Cytophagia</taxon>
        <taxon>Cytophagales</taxon>
        <taxon>Spirosomataceae</taxon>
        <taxon>Fibrisoma</taxon>
    </lineage>
</organism>
<evidence type="ECO:0000256" key="1">
    <source>
        <dbReference type="SAM" id="Phobius"/>
    </source>
</evidence>
<dbReference type="OrthoDB" id="965937at2"/>
<protein>
    <recommendedName>
        <fullName evidence="4">DUF4386 family protein</fullName>
    </recommendedName>
</protein>
<evidence type="ECO:0000313" key="3">
    <source>
        <dbReference type="Proteomes" id="UP000283523"/>
    </source>
</evidence>
<accession>A0A418LYF6</accession>
<sequence>MRQTLIVLGVICTIGCFFGFCVALVDIVQDVKTGVYKANFQEVALEILGFSLYTALAFRFLRSKIPLV</sequence>
<evidence type="ECO:0000313" key="2">
    <source>
        <dbReference type="EMBL" id="RIV18413.1"/>
    </source>
</evidence>
<gene>
    <name evidence="2" type="ORF">DYU11_27945</name>
</gene>
<dbReference type="Proteomes" id="UP000283523">
    <property type="component" value="Unassembled WGS sequence"/>
</dbReference>
<dbReference type="AlphaFoldDB" id="A0A418LYF6"/>
<keyword evidence="3" id="KW-1185">Reference proteome</keyword>
<keyword evidence="1" id="KW-1133">Transmembrane helix</keyword>
<keyword evidence="1" id="KW-0472">Membrane</keyword>
<dbReference type="EMBL" id="QXED01000011">
    <property type="protein sequence ID" value="RIV18413.1"/>
    <property type="molecule type" value="Genomic_DNA"/>
</dbReference>
<proteinExistence type="predicted"/>
<feature type="transmembrane region" description="Helical" evidence="1">
    <location>
        <begin position="43"/>
        <end position="61"/>
    </location>
</feature>
<comment type="caution">
    <text evidence="2">The sequence shown here is derived from an EMBL/GenBank/DDBJ whole genome shotgun (WGS) entry which is preliminary data.</text>
</comment>
<keyword evidence="1" id="KW-0812">Transmembrane</keyword>
<name>A0A418LYF6_9BACT</name>
<evidence type="ECO:0008006" key="4">
    <source>
        <dbReference type="Google" id="ProtNLM"/>
    </source>
</evidence>
<reference evidence="2 3" key="1">
    <citation type="submission" date="2018-08" db="EMBL/GenBank/DDBJ databases">
        <title>Fibrisoma montanum sp. nov., isolated from Danxia mountain soil.</title>
        <authorList>
            <person name="Huang Y."/>
        </authorList>
    </citation>
    <scope>NUCLEOTIDE SEQUENCE [LARGE SCALE GENOMIC DNA]</scope>
    <source>
        <strain evidence="2 3">HYT19</strain>
    </source>
</reference>